<name>A0A3N4IDM6_ASCIM</name>
<dbReference type="GO" id="GO:0016799">
    <property type="term" value="F:hydrolase activity, hydrolyzing N-glycosyl compounds"/>
    <property type="evidence" value="ECO:0007669"/>
    <property type="project" value="TreeGrafter"/>
</dbReference>
<evidence type="ECO:0000313" key="1">
    <source>
        <dbReference type="EMBL" id="RPA83567.1"/>
    </source>
</evidence>
<sequence>MSSSTQTSTAATPSNLEKKKFTVCVYCGSRPGSSPAYMEAARTLGKVFIENGWGLVYGGGTVGLMGEVAKTIVGLGGSSHGIIPEALVGHERSGQIPPESIYGRTTTVKDMHERKRLMAEEADAFIALPGGFGTMEELFETVTWNQLGIHSRPIIVLNIDGFYDLLLGWVDKAVEGGFISPSLKAIIGEAKTPEQVPEVIKSYIPAEGRLNLKWEST</sequence>
<dbReference type="EMBL" id="ML119663">
    <property type="protein sequence ID" value="RPA83567.1"/>
    <property type="molecule type" value="Genomic_DNA"/>
</dbReference>
<dbReference type="PANTHER" id="PTHR31223">
    <property type="entry name" value="LOG FAMILY PROTEIN YJL055W"/>
    <property type="match status" value="1"/>
</dbReference>
<keyword evidence="2" id="KW-1185">Reference proteome</keyword>
<evidence type="ECO:0000313" key="2">
    <source>
        <dbReference type="Proteomes" id="UP000275078"/>
    </source>
</evidence>
<dbReference type="InterPro" id="IPR031100">
    <property type="entry name" value="LOG_fam"/>
</dbReference>
<reference evidence="1 2" key="1">
    <citation type="journal article" date="2018" name="Nat. Ecol. Evol.">
        <title>Pezizomycetes genomes reveal the molecular basis of ectomycorrhizal truffle lifestyle.</title>
        <authorList>
            <person name="Murat C."/>
            <person name="Payen T."/>
            <person name="Noel B."/>
            <person name="Kuo A."/>
            <person name="Morin E."/>
            <person name="Chen J."/>
            <person name="Kohler A."/>
            <person name="Krizsan K."/>
            <person name="Balestrini R."/>
            <person name="Da Silva C."/>
            <person name="Montanini B."/>
            <person name="Hainaut M."/>
            <person name="Levati E."/>
            <person name="Barry K.W."/>
            <person name="Belfiori B."/>
            <person name="Cichocki N."/>
            <person name="Clum A."/>
            <person name="Dockter R.B."/>
            <person name="Fauchery L."/>
            <person name="Guy J."/>
            <person name="Iotti M."/>
            <person name="Le Tacon F."/>
            <person name="Lindquist E.A."/>
            <person name="Lipzen A."/>
            <person name="Malagnac F."/>
            <person name="Mello A."/>
            <person name="Molinier V."/>
            <person name="Miyauchi S."/>
            <person name="Poulain J."/>
            <person name="Riccioni C."/>
            <person name="Rubini A."/>
            <person name="Sitrit Y."/>
            <person name="Splivallo R."/>
            <person name="Traeger S."/>
            <person name="Wang M."/>
            <person name="Zifcakova L."/>
            <person name="Wipf D."/>
            <person name="Zambonelli A."/>
            <person name="Paolocci F."/>
            <person name="Nowrousian M."/>
            <person name="Ottonello S."/>
            <person name="Baldrian P."/>
            <person name="Spatafora J.W."/>
            <person name="Henrissat B."/>
            <person name="Nagy L.G."/>
            <person name="Aury J.M."/>
            <person name="Wincker P."/>
            <person name="Grigoriev I.V."/>
            <person name="Bonfante P."/>
            <person name="Martin F.M."/>
        </authorList>
    </citation>
    <scope>NUCLEOTIDE SEQUENCE [LARGE SCALE GENOMIC DNA]</scope>
    <source>
        <strain evidence="1 2">RN42</strain>
    </source>
</reference>
<protein>
    <recommendedName>
        <fullName evidence="3">Cytokinin riboside 5'-monophosphate phosphoribohydrolase</fullName>
    </recommendedName>
</protein>
<dbReference type="OrthoDB" id="414463at2759"/>
<dbReference type="Proteomes" id="UP000275078">
    <property type="component" value="Unassembled WGS sequence"/>
</dbReference>
<dbReference type="STRING" id="1160509.A0A3N4IDM6"/>
<dbReference type="AlphaFoldDB" id="A0A3N4IDM6"/>
<gene>
    <name evidence="1" type="ORF">BJ508DRAFT_55133</name>
</gene>
<organism evidence="1 2">
    <name type="scientific">Ascobolus immersus RN42</name>
    <dbReference type="NCBI Taxonomy" id="1160509"/>
    <lineage>
        <taxon>Eukaryota</taxon>
        <taxon>Fungi</taxon>
        <taxon>Dikarya</taxon>
        <taxon>Ascomycota</taxon>
        <taxon>Pezizomycotina</taxon>
        <taxon>Pezizomycetes</taxon>
        <taxon>Pezizales</taxon>
        <taxon>Ascobolaceae</taxon>
        <taxon>Ascobolus</taxon>
    </lineage>
</organism>
<dbReference type="InterPro" id="IPR005269">
    <property type="entry name" value="LOG"/>
</dbReference>
<dbReference type="Pfam" id="PF03641">
    <property type="entry name" value="Lysine_decarbox"/>
    <property type="match status" value="1"/>
</dbReference>
<dbReference type="GO" id="GO:0009691">
    <property type="term" value="P:cytokinin biosynthetic process"/>
    <property type="evidence" value="ECO:0007669"/>
    <property type="project" value="InterPro"/>
</dbReference>
<dbReference type="NCBIfam" id="TIGR00730">
    <property type="entry name" value="Rossman fold protein, TIGR00730 family"/>
    <property type="match status" value="1"/>
</dbReference>
<dbReference type="Gene3D" id="3.40.50.450">
    <property type="match status" value="1"/>
</dbReference>
<accession>A0A3N4IDM6</accession>
<dbReference type="GO" id="GO:0005829">
    <property type="term" value="C:cytosol"/>
    <property type="evidence" value="ECO:0007669"/>
    <property type="project" value="TreeGrafter"/>
</dbReference>
<evidence type="ECO:0008006" key="3">
    <source>
        <dbReference type="Google" id="ProtNLM"/>
    </source>
</evidence>
<proteinExistence type="predicted"/>
<dbReference type="SUPFAM" id="SSF102405">
    <property type="entry name" value="MCP/YpsA-like"/>
    <property type="match status" value="1"/>
</dbReference>
<dbReference type="PANTHER" id="PTHR31223:SF70">
    <property type="entry name" value="LOG FAMILY PROTEIN YJL055W"/>
    <property type="match status" value="1"/>
</dbReference>